<dbReference type="EMBL" id="LAZR01018481">
    <property type="protein sequence ID" value="KKL96244.1"/>
    <property type="molecule type" value="Genomic_DNA"/>
</dbReference>
<name>A0A0F9GBN7_9ZZZZ</name>
<accession>A0A0F9GBN7</accession>
<feature type="non-terminal residue" evidence="2">
    <location>
        <position position="1"/>
    </location>
</feature>
<keyword evidence="1" id="KW-0812">Transmembrane</keyword>
<proteinExistence type="predicted"/>
<dbReference type="AlphaFoldDB" id="A0A0F9GBN7"/>
<gene>
    <name evidence="2" type="ORF">LCGC14_1846390</name>
</gene>
<sequence>ERLRVQWIMRRKIEFGVLLLALLLPGLAWLYDLIASMLATR</sequence>
<feature type="transmembrane region" description="Helical" evidence="1">
    <location>
        <begin position="12"/>
        <end position="31"/>
    </location>
</feature>
<protein>
    <submittedName>
        <fullName evidence="2">Uncharacterized protein</fullName>
    </submittedName>
</protein>
<evidence type="ECO:0000256" key="1">
    <source>
        <dbReference type="SAM" id="Phobius"/>
    </source>
</evidence>
<keyword evidence="1" id="KW-0472">Membrane</keyword>
<reference evidence="2" key="1">
    <citation type="journal article" date="2015" name="Nature">
        <title>Complex archaea that bridge the gap between prokaryotes and eukaryotes.</title>
        <authorList>
            <person name="Spang A."/>
            <person name="Saw J.H."/>
            <person name="Jorgensen S.L."/>
            <person name="Zaremba-Niedzwiedzka K."/>
            <person name="Martijn J."/>
            <person name="Lind A.E."/>
            <person name="van Eijk R."/>
            <person name="Schleper C."/>
            <person name="Guy L."/>
            <person name="Ettema T.J."/>
        </authorList>
    </citation>
    <scope>NUCLEOTIDE SEQUENCE</scope>
</reference>
<keyword evidence="1" id="KW-1133">Transmembrane helix</keyword>
<comment type="caution">
    <text evidence="2">The sequence shown here is derived from an EMBL/GenBank/DDBJ whole genome shotgun (WGS) entry which is preliminary data.</text>
</comment>
<organism evidence="2">
    <name type="scientific">marine sediment metagenome</name>
    <dbReference type="NCBI Taxonomy" id="412755"/>
    <lineage>
        <taxon>unclassified sequences</taxon>
        <taxon>metagenomes</taxon>
        <taxon>ecological metagenomes</taxon>
    </lineage>
</organism>
<evidence type="ECO:0000313" key="2">
    <source>
        <dbReference type="EMBL" id="KKL96244.1"/>
    </source>
</evidence>